<evidence type="ECO:0000313" key="5">
    <source>
        <dbReference type="EMBL" id="GLQ05458.1"/>
    </source>
</evidence>
<dbReference type="InterPro" id="IPR023228">
    <property type="entry name" value="SAM_OH_AdoTrfase_N_sf"/>
</dbReference>
<evidence type="ECO:0000256" key="1">
    <source>
        <dbReference type="ARBA" id="ARBA00022691"/>
    </source>
</evidence>
<sequence length="240" mass="25619">MILLFTDFGAEGPYLAQMTARLRRAGYTGEVLSLFADAPVFSPKASGYLLAAYMADFERDSVFLSVVDPGVGGHRKPVVVRSQGRWFVGPDNGLFSRVVAMDAGARAWEIVWRPDQLSNSFHGRDLFAPVAARLAMGDAEELLVEIPTDSLAGKAVPSQLAEVIYVDRYGNVMTGLDAGAGVRALIIGGTVLPLETTFSSVPEGEPLAYLNANGLIEIAVNKGRADDFFGLSVGDSIAFD</sequence>
<keyword evidence="6" id="KW-1185">Reference proteome</keyword>
<comment type="similarity">
    <text evidence="2">Belongs to the SAM hydrolase / SAM-dependent halogenase family.</text>
</comment>
<reference evidence="5" key="2">
    <citation type="submission" date="2023-01" db="EMBL/GenBank/DDBJ databases">
        <title>Draft genome sequence of Sneathiella chinensis strain NBRC 103408.</title>
        <authorList>
            <person name="Sun Q."/>
            <person name="Mori K."/>
        </authorList>
    </citation>
    <scope>NUCLEOTIDE SEQUENCE</scope>
    <source>
        <strain evidence="5">NBRC 103408</strain>
    </source>
</reference>
<gene>
    <name evidence="5" type="ORF">GCM10007924_06790</name>
</gene>
<comment type="caution">
    <text evidence="5">The sequence shown here is derived from an EMBL/GenBank/DDBJ whole genome shotgun (WGS) entry which is preliminary data.</text>
</comment>
<dbReference type="PANTHER" id="PTHR35092">
    <property type="entry name" value="CHLORINASE MJ1651"/>
    <property type="match status" value="1"/>
</dbReference>
<protein>
    <recommendedName>
        <fullName evidence="7">SAM-dependent chlorinase/fluorinase</fullName>
    </recommendedName>
</protein>
<dbReference type="InterPro" id="IPR002747">
    <property type="entry name" value="SAM_OH_AdoTrfase"/>
</dbReference>
<dbReference type="SUPFAM" id="SSF101852">
    <property type="entry name" value="Bacterial fluorinating enzyme, C-terminal domain"/>
    <property type="match status" value="1"/>
</dbReference>
<dbReference type="PANTHER" id="PTHR35092:SF1">
    <property type="entry name" value="CHLORINASE MJ1651"/>
    <property type="match status" value="1"/>
</dbReference>
<proteinExistence type="inferred from homology"/>
<name>A0ABQ5U162_9PROT</name>
<accession>A0ABQ5U162</accession>
<dbReference type="Gene3D" id="3.40.50.10790">
    <property type="entry name" value="S-adenosyl-l-methionine hydroxide adenosyltransferase, N-terminal"/>
    <property type="match status" value="1"/>
</dbReference>
<dbReference type="Gene3D" id="2.40.30.90">
    <property type="entry name" value="Bacterial fluorinating enzyme like"/>
    <property type="match status" value="1"/>
</dbReference>
<organism evidence="5 6">
    <name type="scientific">Sneathiella chinensis</name>
    <dbReference type="NCBI Taxonomy" id="349750"/>
    <lineage>
        <taxon>Bacteria</taxon>
        <taxon>Pseudomonadati</taxon>
        <taxon>Pseudomonadota</taxon>
        <taxon>Alphaproteobacteria</taxon>
        <taxon>Sneathiellales</taxon>
        <taxon>Sneathiellaceae</taxon>
        <taxon>Sneathiella</taxon>
    </lineage>
</organism>
<dbReference type="SUPFAM" id="SSF102522">
    <property type="entry name" value="Bacterial fluorinating enzyme, N-terminal domain"/>
    <property type="match status" value="1"/>
</dbReference>
<evidence type="ECO:0000313" key="6">
    <source>
        <dbReference type="Proteomes" id="UP001161409"/>
    </source>
</evidence>
<evidence type="ECO:0000259" key="3">
    <source>
        <dbReference type="Pfam" id="PF01887"/>
    </source>
</evidence>
<feature type="domain" description="S-adenosyl-l-methionine hydroxide adenosyltransferase C-terminal" evidence="4">
    <location>
        <begin position="161"/>
        <end position="237"/>
    </location>
</feature>
<evidence type="ECO:0000259" key="4">
    <source>
        <dbReference type="Pfam" id="PF20257"/>
    </source>
</evidence>
<dbReference type="EMBL" id="BSNF01000001">
    <property type="protein sequence ID" value="GLQ05458.1"/>
    <property type="molecule type" value="Genomic_DNA"/>
</dbReference>
<feature type="domain" description="S-adenosyl-l-methionine hydroxide adenosyltransferase N-terminal" evidence="3">
    <location>
        <begin position="2"/>
        <end position="139"/>
    </location>
</feature>
<dbReference type="InterPro" id="IPR023227">
    <property type="entry name" value="SAM_OH_AdoTrfase_C_sf"/>
</dbReference>
<evidence type="ECO:0000256" key="2">
    <source>
        <dbReference type="ARBA" id="ARBA00024035"/>
    </source>
</evidence>
<dbReference type="Proteomes" id="UP001161409">
    <property type="component" value="Unassembled WGS sequence"/>
</dbReference>
<dbReference type="PIRSF" id="PIRSF006779">
    <property type="entry name" value="UCP006779"/>
    <property type="match status" value="1"/>
</dbReference>
<keyword evidence="1" id="KW-0949">S-adenosyl-L-methionine</keyword>
<dbReference type="InterPro" id="IPR046469">
    <property type="entry name" value="SAM_HAT_N"/>
</dbReference>
<evidence type="ECO:0008006" key="7">
    <source>
        <dbReference type="Google" id="ProtNLM"/>
    </source>
</evidence>
<dbReference type="Pfam" id="PF20257">
    <property type="entry name" value="SAM_HAT_C"/>
    <property type="match status" value="1"/>
</dbReference>
<dbReference type="Pfam" id="PF01887">
    <property type="entry name" value="SAM_HAT_N"/>
    <property type="match status" value="1"/>
</dbReference>
<dbReference type="RefSeq" id="WP_169559459.1">
    <property type="nucleotide sequence ID" value="NZ_BSNF01000001.1"/>
</dbReference>
<reference evidence="5" key="1">
    <citation type="journal article" date="2014" name="Int. J. Syst. Evol. Microbiol.">
        <title>Complete genome of a new Firmicutes species belonging to the dominant human colonic microbiota ('Ruminococcus bicirculans') reveals two chromosomes and a selective capacity to utilize plant glucans.</title>
        <authorList>
            <consortium name="NISC Comparative Sequencing Program"/>
            <person name="Wegmann U."/>
            <person name="Louis P."/>
            <person name="Goesmann A."/>
            <person name="Henrissat B."/>
            <person name="Duncan S.H."/>
            <person name="Flint H.J."/>
        </authorList>
    </citation>
    <scope>NUCLEOTIDE SEQUENCE</scope>
    <source>
        <strain evidence="5">NBRC 103408</strain>
    </source>
</reference>
<dbReference type="InterPro" id="IPR046470">
    <property type="entry name" value="SAM_HAT_C"/>
</dbReference>